<dbReference type="AlphaFoldDB" id="A0A926EN56"/>
<dbReference type="Pfam" id="PF01261">
    <property type="entry name" value="AP_endonuc_2"/>
    <property type="match status" value="1"/>
</dbReference>
<keyword evidence="1 4" id="KW-0413">Isomerase</keyword>
<dbReference type="GO" id="GO:0016861">
    <property type="term" value="F:intramolecular oxidoreductase activity, interconverting aldoses and ketoses"/>
    <property type="evidence" value="ECO:0007669"/>
    <property type="project" value="InterPro"/>
</dbReference>
<dbReference type="NCBIfam" id="NF009689">
    <property type="entry name" value="PRK13210.1"/>
    <property type="match status" value="1"/>
</dbReference>
<feature type="domain" description="Xylose isomerase-like TIM barrel" evidence="3">
    <location>
        <begin position="26"/>
        <end position="274"/>
    </location>
</feature>
<comment type="caution">
    <text evidence="4">The sequence shown here is derived from an EMBL/GenBank/DDBJ whole genome shotgun (WGS) entry which is preliminary data.</text>
</comment>
<evidence type="ECO:0000259" key="3">
    <source>
        <dbReference type="Pfam" id="PF01261"/>
    </source>
</evidence>
<evidence type="ECO:0000313" key="5">
    <source>
        <dbReference type="Proteomes" id="UP000623678"/>
    </source>
</evidence>
<dbReference type="PANTHER" id="PTHR43489">
    <property type="entry name" value="ISOMERASE"/>
    <property type="match status" value="1"/>
</dbReference>
<dbReference type="Proteomes" id="UP000623678">
    <property type="component" value="Unassembled WGS sequence"/>
</dbReference>
<dbReference type="SUPFAM" id="SSF51658">
    <property type="entry name" value="Xylose isomerase-like"/>
    <property type="match status" value="1"/>
</dbReference>
<evidence type="ECO:0000256" key="1">
    <source>
        <dbReference type="ARBA" id="ARBA00023235"/>
    </source>
</evidence>
<dbReference type="Gene3D" id="3.20.20.150">
    <property type="entry name" value="Divalent-metal-dependent TIM barrel enzymes"/>
    <property type="match status" value="1"/>
</dbReference>
<keyword evidence="5" id="KW-1185">Reference proteome</keyword>
<organism evidence="4 5">
    <name type="scientific">Youxingia wuxianensis</name>
    <dbReference type="NCBI Taxonomy" id="2763678"/>
    <lineage>
        <taxon>Bacteria</taxon>
        <taxon>Bacillati</taxon>
        <taxon>Bacillota</taxon>
        <taxon>Clostridia</taxon>
        <taxon>Eubacteriales</taxon>
        <taxon>Oscillospiraceae</taxon>
        <taxon>Youxingia</taxon>
    </lineage>
</organism>
<evidence type="ECO:0000313" key="4">
    <source>
        <dbReference type="EMBL" id="MBC8584736.1"/>
    </source>
</evidence>
<gene>
    <name evidence="4" type="ORF">H8705_03990</name>
</gene>
<name>A0A926EN56_9FIRM</name>
<dbReference type="EMBL" id="JACRTD010000002">
    <property type="protein sequence ID" value="MBC8584736.1"/>
    <property type="molecule type" value="Genomic_DNA"/>
</dbReference>
<dbReference type="GO" id="GO:0019852">
    <property type="term" value="P:L-ascorbic acid metabolic process"/>
    <property type="evidence" value="ECO:0007669"/>
    <property type="project" value="TreeGrafter"/>
</dbReference>
<reference evidence="4" key="1">
    <citation type="submission" date="2020-08" db="EMBL/GenBank/DDBJ databases">
        <title>Genome public.</title>
        <authorList>
            <person name="Liu C."/>
            <person name="Sun Q."/>
        </authorList>
    </citation>
    <scope>NUCLEOTIDE SEQUENCE</scope>
    <source>
        <strain evidence="4">NSJ-64</strain>
    </source>
</reference>
<dbReference type="RefSeq" id="WP_392392066.1">
    <property type="nucleotide sequence ID" value="NZ_JACRTD010000002.1"/>
</dbReference>
<protein>
    <recommendedName>
        <fullName evidence="2">L-ribulose-5-phosphate 3-epimerase</fullName>
    </recommendedName>
</protein>
<dbReference type="GO" id="GO:0034015">
    <property type="term" value="F:L-ribulose-5-phosphate 3-epimerase activity"/>
    <property type="evidence" value="ECO:0007669"/>
    <property type="project" value="TreeGrafter"/>
</dbReference>
<evidence type="ECO:0000256" key="2">
    <source>
        <dbReference type="NCBIfam" id="TIGR00542"/>
    </source>
</evidence>
<dbReference type="InterPro" id="IPR050417">
    <property type="entry name" value="Sugar_Epim/Isomerase"/>
</dbReference>
<sequence length="276" mass="31574">MMGYLLGVYEKSMPGTFTLKEKLACAKAAGFDYMEISIDETDEKLSRLDWDNAVRRELVDAMWEIGLPIKSMCLSGHRKYPLGSLEQDTARRSLEIMEKAVVLAGELGVRVIQLAGYDEYYRPSTEKTRENFEVNLRKSVEIAAKHGVILAFETMETEFMDTVGKAEYYVEKINSPYLKIYPDVGNVTNAMVKYHQEILTDFEKGRGNIVAAHLKATRPGVYRDMLFGEGHVDFPLIAGWLRENGVGMYVAEFWYKQGQEPLEYLKQANAFLRQYL</sequence>
<dbReference type="PANTHER" id="PTHR43489:SF1">
    <property type="entry name" value="L-RIBULOSE-5-PHOSPHATE 3-EPIMERASE SGBU-RELATED"/>
    <property type="match status" value="1"/>
</dbReference>
<dbReference type="NCBIfam" id="TIGR00542">
    <property type="entry name" value="hxl6Piso_put"/>
    <property type="match status" value="1"/>
</dbReference>
<dbReference type="InterPro" id="IPR036237">
    <property type="entry name" value="Xyl_isomerase-like_sf"/>
</dbReference>
<proteinExistence type="predicted"/>
<dbReference type="InterPro" id="IPR004560">
    <property type="entry name" value="L-Ru-5P_3-Epase"/>
</dbReference>
<accession>A0A926EN56</accession>
<dbReference type="InterPro" id="IPR013022">
    <property type="entry name" value="Xyl_isomerase-like_TIM-brl"/>
</dbReference>